<dbReference type="Pfam" id="PF08385">
    <property type="entry name" value="DHC_N1"/>
    <property type="match status" value="1"/>
</dbReference>
<feature type="domain" description="Dynein heavy chain tail" evidence="1">
    <location>
        <begin position="182"/>
        <end position="345"/>
    </location>
</feature>
<dbReference type="GO" id="GO:0007018">
    <property type="term" value="P:microtubule-based movement"/>
    <property type="evidence" value="ECO:0007669"/>
    <property type="project" value="InterPro"/>
</dbReference>
<organism evidence="2 3">
    <name type="scientific">Neogobius melanostomus</name>
    <name type="common">round goby</name>
    <dbReference type="NCBI Taxonomy" id="47308"/>
    <lineage>
        <taxon>Eukaryota</taxon>
        <taxon>Metazoa</taxon>
        <taxon>Chordata</taxon>
        <taxon>Craniata</taxon>
        <taxon>Vertebrata</taxon>
        <taxon>Euteleostomi</taxon>
        <taxon>Actinopterygii</taxon>
        <taxon>Neopterygii</taxon>
        <taxon>Teleostei</taxon>
        <taxon>Neoteleostei</taxon>
        <taxon>Acanthomorphata</taxon>
        <taxon>Gobiaria</taxon>
        <taxon>Gobiiformes</taxon>
        <taxon>Gobioidei</taxon>
        <taxon>Gobiidae</taxon>
        <taxon>Benthophilinae</taxon>
        <taxon>Neogobiini</taxon>
        <taxon>Neogobius</taxon>
    </lineage>
</organism>
<dbReference type="GO" id="GO:0005858">
    <property type="term" value="C:axonemal dynein complex"/>
    <property type="evidence" value="ECO:0007669"/>
    <property type="project" value="TreeGrafter"/>
</dbReference>
<reference evidence="2" key="2">
    <citation type="submission" date="2025-09" db="UniProtKB">
        <authorList>
            <consortium name="Ensembl"/>
        </authorList>
    </citation>
    <scope>IDENTIFICATION</scope>
</reference>
<dbReference type="InterPro" id="IPR013594">
    <property type="entry name" value="Dynein_heavy_tail"/>
</dbReference>
<reference evidence="2" key="1">
    <citation type="submission" date="2025-08" db="UniProtKB">
        <authorList>
            <consortium name="Ensembl"/>
        </authorList>
    </citation>
    <scope>IDENTIFICATION</scope>
</reference>
<name>A0A8C6U862_9GOBI</name>
<evidence type="ECO:0000313" key="3">
    <source>
        <dbReference type="Proteomes" id="UP000694523"/>
    </source>
</evidence>
<sequence length="361" mass="41357">NTFEDARRELLTPAHMYMFDIMADRLSLEPAAVEDFILDSTSLDACDTFFAQGGSRTISFVYQEAEIPGIGLSITQFTCNLDELFLANLSQTCLRGKCCFFTRTQIFFNMVDGKDGLLKGIKDTFSSLLPALDAEQHWGVLNKSRHGEKFKKNFMFTINNCLRSLDGKYTFKRVVLNVLLEVDQLRRLDGSAGPLSELEHWKQMSLKFDSVLNHIQSSECKAVVKVLCISKSKTMKMWRELDAKATDRVNEAKDNVKFLSTLENVCQPLYNSDPVSMIKSVHNVFNAIHMIYNVSRYYNTDEKIAILFGNVTNQMLNACRAYITENGKYQIWDHNPENLTRKMQVMTIDILVLINRKCIMH</sequence>
<dbReference type="PANTHER" id="PTHR46532:SF11">
    <property type="entry name" value="DYNEIN AXONEMAL HEAVY CHAIN 12"/>
    <property type="match status" value="1"/>
</dbReference>
<dbReference type="AlphaFoldDB" id="A0A8C6U862"/>
<evidence type="ECO:0000259" key="1">
    <source>
        <dbReference type="Pfam" id="PF08385"/>
    </source>
</evidence>
<dbReference type="Ensembl" id="ENSNMLT00000036148.1">
    <property type="protein sequence ID" value="ENSNMLP00000032463.1"/>
    <property type="gene ID" value="ENSNMLG00000020271.1"/>
</dbReference>
<dbReference type="GO" id="GO:0051959">
    <property type="term" value="F:dynein light intermediate chain binding"/>
    <property type="evidence" value="ECO:0007669"/>
    <property type="project" value="InterPro"/>
</dbReference>
<dbReference type="GO" id="GO:0045505">
    <property type="term" value="F:dynein intermediate chain binding"/>
    <property type="evidence" value="ECO:0007669"/>
    <property type="project" value="InterPro"/>
</dbReference>
<evidence type="ECO:0000313" key="2">
    <source>
        <dbReference type="Ensembl" id="ENSNMLP00000032463.1"/>
    </source>
</evidence>
<dbReference type="Proteomes" id="UP000694523">
    <property type="component" value="Unplaced"/>
</dbReference>
<accession>A0A8C6U862</accession>
<proteinExistence type="predicted"/>
<keyword evidence="3" id="KW-1185">Reference proteome</keyword>
<protein>
    <recommendedName>
        <fullName evidence="1">Dynein heavy chain tail domain-containing protein</fullName>
    </recommendedName>
</protein>
<dbReference type="InterPro" id="IPR026983">
    <property type="entry name" value="DHC"/>
</dbReference>
<dbReference type="PANTHER" id="PTHR46532">
    <property type="entry name" value="MALE FERTILITY FACTOR KL5"/>
    <property type="match status" value="1"/>
</dbReference>